<feature type="signal peptide" evidence="2">
    <location>
        <begin position="1"/>
        <end position="16"/>
    </location>
</feature>
<organism evidence="3 4">
    <name type="scientific">Aspergillus chevalieri</name>
    <name type="common">Eurotium chevalieri</name>
    <dbReference type="NCBI Taxonomy" id="182096"/>
    <lineage>
        <taxon>Eukaryota</taxon>
        <taxon>Fungi</taxon>
        <taxon>Dikarya</taxon>
        <taxon>Ascomycota</taxon>
        <taxon>Pezizomycotina</taxon>
        <taxon>Eurotiomycetes</taxon>
        <taxon>Eurotiomycetidae</taxon>
        <taxon>Eurotiales</taxon>
        <taxon>Aspergillaceae</taxon>
        <taxon>Aspergillus</taxon>
        <taxon>Aspergillus subgen. Aspergillus</taxon>
    </lineage>
</organism>
<name>A0A7R7VND6_ASPCH</name>
<feature type="compositionally biased region" description="Basic and acidic residues" evidence="1">
    <location>
        <begin position="81"/>
        <end position="98"/>
    </location>
</feature>
<proteinExistence type="predicted"/>
<dbReference type="RefSeq" id="XP_043136313.1">
    <property type="nucleotide sequence ID" value="XM_043278545.1"/>
</dbReference>
<evidence type="ECO:0000256" key="1">
    <source>
        <dbReference type="SAM" id="MobiDB-lite"/>
    </source>
</evidence>
<sequence length="114" mass="12195">MKLLSLSIFVTMVTSAALPVLNIAIDGKPSAPASAPVPSNPSILTQSLTTEAALPDSLPGAFHENEHERMNRTSFGPIPPPEKRDTQDTNKDVNCHNDEQCSPGVCHDGICFLE</sequence>
<dbReference type="GeneID" id="66982150"/>
<dbReference type="Proteomes" id="UP000637239">
    <property type="component" value="Chromosome 4"/>
</dbReference>
<gene>
    <name evidence="3" type="ORF">ACHE_40355A</name>
</gene>
<keyword evidence="2" id="KW-0732">Signal</keyword>
<dbReference type="KEGG" id="ache:ACHE_40355A"/>
<protein>
    <submittedName>
        <fullName evidence="3">Uncharacterized protein</fullName>
    </submittedName>
</protein>
<keyword evidence="4" id="KW-1185">Reference proteome</keyword>
<evidence type="ECO:0000256" key="2">
    <source>
        <dbReference type="SAM" id="SignalP"/>
    </source>
</evidence>
<evidence type="ECO:0000313" key="3">
    <source>
        <dbReference type="EMBL" id="BCR87791.1"/>
    </source>
</evidence>
<reference evidence="3" key="2">
    <citation type="submission" date="2021-02" db="EMBL/GenBank/DDBJ databases">
        <title>Aspergillus chevalieri M1 genome sequence.</title>
        <authorList>
            <person name="Kadooka C."/>
            <person name="Mori K."/>
            <person name="Futagami T."/>
        </authorList>
    </citation>
    <scope>NUCLEOTIDE SEQUENCE</scope>
    <source>
        <strain evidence="3">M1</strain>
    </source>
</reference>
<dbReference type="EMBL" id="AP024419">
    <property type="protein sequence ID" value="BCR87791.1"/>
    <property type="molecule type" value="Genomic_DNA"/>
</dbReference>
<feature type="region of interest" description="Disordered" evidence="1">
    <location>
        <begin position="56"/>
        <end position="98"/>
    </location>
</feature>
<accession>A0A7R7VND6</accession>
<feature type="chain" id="PRO_5030925669" evidence="2">
    <location>
        <begin position="17"/>
        <end position="114"/>
    </location>
</feature>
<dbReference type="AlphaFoldDB" id="A0A7R7VND6"/>
<evidence type="ECO:0000313" key="4">
    <source>
        <dbReference type="Proteomes" id="UP000637239"/>
    </source>
</evidence>
<reference evidence="3" key="1">
    <citation type="submission" date="2021-01" db="EMBL/GenBank/DDBJ databases">
        <authorList>
            <consortium name="Aspergillus chevalieri M1 genome sequencing consortium"/>
            <person name="Kazuki M."/>
            <person name="Futagami T."/>
        </authorList>
    </citation>
    <scope>NUCLEOTIDE SEQUENCE</scope>
    <source>
        <strain evidence="3">M1</strain>
    </source>
</reference>